<dbReference type="GO" id="GO:0030337">
    <property type="term" value="F:DNA polymerase processivity factor activity"/>
    <property type="evidence" value="ECO:0007669"/>
    <property type="project" value="InterPro"/>
</dbReference>
<dbReference type="InterPro" id="IPR022659">
    <property type="entry name" value="Pr_cel_nuc_antig_CS"/>
</dbReference>
<dbReference type="PROSITE" id="PS00293">
    <property type="entry name" value="PCNA_2"/>
    <property type="match status" value="1"/>
</dbReference>
<accession>B4DUA2</accession>
<dbReference type="GO" id="GO:0003677">
    <property type="term" value="F:DNA binding"/>
    <property type="evidence" value="ECO:0007669"/>
    <property type="project" value="UniProtKB-KW"/>
</dbReference>
<dbReference type="PROSITE" id="PS01251">
    <property type="entry name" value="PCNA_1"/>
    <property type="match status" value="1"/>
</dbReference>
<evidence type="ECO:0000313" key="5">
    <source>
        <dbReference type="EMBL" id="BAG62264.1"/>
    </source>
</evidence>
<reference evidence="5" key="1">
    <citation type="submission" date="2007-10" db="EMBL/GenBank/DDBJ databases">
        <title>NEDO human cDNA sequencing project focused on splicing variants.</title>
        <authorList>
            <person name="Wakamatsu A."/>
            <person name="Yamamoto J."/>
            <person name="Kimura K."/>
            <person name="Ishii S."/>
            <person name="Watanabe K."/>
            <person name="Sugiyama A."/>
            <person name="Murakawa K."/>
            <person name="Kaida T."/>
            <person name="Tsuchiya K."/>
            <person name="Fukuzumi Y."/>
            <person name="Kumagai A."/>
            <person name="Oishi Y."/>
            <person name="Yamamoto S."/>
            <person name="Ono Y."/>
            <person name="Komori Y."/>
            <person name="Yamazaki M."/>
            <person name="Kisu Y."/>
            <person name="Nishikawa T."/>
            <person name="Sugano S."/>
            <person name="Nomura N."/>
            <person name="Isogai T."/>
        </authorList>
    </citation>
    <scope>NUCLEOTIDE SEQUENCE</scope>
    <source>
        <tissue evidence="5">Prostate</tissue>
    </source>
</reference>
<feature type="domain" description="Proliferating cell nuclear antigen PCNA N-terminal" evidence="4">
    <location>
        <begin position="1"/>
        <end position="109"/>
    </location>
</feature>
<dbReference type="PRINTS" id="PR00339">
    <property type="entry name" value="PCNACYCLIN"/>
</dbReference>
<dbReference type="EMBL" id="AK300558">
    <property type="protein sequence ID" value="BAG62264.1"/>
    <property type="molecule type" value="mRNA"/>
</dbReference>
<keyword evidence="2" id="KW-0238">DNA-binding</keyword>
<dbReference type="InterPro" id="IPR022648">
    <property type="entry name" value="Pr_cel_nuc_antig_N"/>
</dbReference>
<dbReference type="SUPFAM" id="SSF55979">
    <property type="entry name" value="DNA clamp"/>
    <property type="match status" value="1"/>
</dbReference>
<dbReference type="Gene3D" id="3.10.150.10">
    <property type="entry name" value="DNA Polymerase III, subunit A, domain 2"/>
    <property type="match status" value="1"/>
</dbReference>
<dbReference type="PANTHER" id="PTHR11352">
    <property type="entry name" value="PROLIFERATING CELL NUCLEAR ANTIGEN"/>
    <property type="match status" value="1"/>
</dbReference>
<evidence type="ECO:0000256" key="1">
    <source>
        <dbReference type="ARBA" id="ARBA00020229"/>
    </source>
</evidence>
<protein>
    <recommendedName>
        <fullName evidence="1">Proliferating cell nuclear antigen</fullName>
    </recommendedName>
</protein>
<dbReference type="NCBIfam" id="TIGR00590">
    <property type="entry name" value="pcna"/>
    <property type="match status" value="1"/>
</dbReference>
<comment type="function">
    <text evidence="3">Auxiliary protein of DNA polymerase delta and epsilon, is involved in the control of eukaryotic DNA replication by increasing the polymerase's processibility during elongation of the leading strand. Induces a robust stimulatory effect on the 3'-5' exonuclease and 3'-phosphodiesterase, but not apurinic-apyrimidinic (AP) endonuclease, APEX2 activities. Has to be loaded onto DNA in order to be able to stimulate APEX2. Plays a key role in DNA damage response (DDR) by being conveniently positioned at the replication fork to coordinate DNA replication with DNA repair and DNA damage tolerance pathways. Acts as a loading platform to recruit DDR proteins that allow completion of DNA replication after DNA damage and promote postreplication repair: Monoubiquitinated PCNA leads to recruitment of translesion (TLS) polymerases, while 'Lys-63'-linked polyubiquitination of PCNA is involved in error-free pathway and employs recombination mechanisms to synthesize across the lesion.</text>
</comment>
<organism evidence="5">
    <name type="scientific">Homo sapiens</name>
    <name type="common">Human</name>
    <dbReference type="NCBI Taxonomy" id="9606"/>
    <lineage>
        <taxon>Eukaryota</taxon>
        <taxon>Metazoa</taxon>
        <taxon>Chordata</taxon>
        <taxon>Craniata</taxon>
        <taxon>Vertebrata</taxon>
        <taxon>Euteleostomi</taxon>
        <taxon>Mammalia</taxon>
        <taxon>Eutheria</taxon>
        <taxon>Euarchontoglires</taxon>
        <taxon>Primates</taxon>
        <taxon>Haplorrhini</taxon>
        <taxon>Catarrhini</taxon>
        <taxon>Hominidae</taxon>
        <taxon>Homo</taxon>
    </lineage>
</organism>
<evidence type="ECO:0000256" key="2">
    <source>
        <dbReference type="ARBA" id="ARBA00023125"/>
    </source>
</evidence>
<sequence>MFEARLVQGSILKKVLEALKDLINEACWDISSSGVNLQSMDSSHVSLVQLTLRSEGFDTYRCDRNLAMGVNLTSMSKILKCAGNEDIITLRAEDNADTLALVFEAPSKSYLFTESRSYRKSKLCVSISQKHLLSFGRPGESFRL</sequence>
<dbReference type="Pfam" id="PF00705">
    <property type="entry name" value="PCNA_N"/>
    <property type="match status" value="1"/>
</dbReference>
<dbReference type="GO" id="GO:0006275">
    <property type="term" value="P:regulation of DNA replication"/>
    <property type="evidence" value="ECO:0007669"/>
    <property type="project" value="InterPro"/>
</dbReference>
<evidence type="ECO:0000259" key="4">
    <source>
        <dbReference type="Pfam" id="PF00705"/>
    </source>
</evidence>
<dbReference type="AlphaFoldDB" id="B4DUA2"/>
<name>B4DUA2_HUMAN</name>
<evidence type="ECO:0000256" key="3">
    <source>
        <dbReference type="ARBA" id="ARBA00045553"/>
    </source>
</evidence>
<dbReference type="CDD" id="cd00577">
    <property type="entry name" value="PCNA"/>
    <property type="match status" value="1"/>
</dbReference>
<dbReference type="PANTHER" id="PTHR11352:SF0">
    <property type="entry name" value="PROLIFERATING CELL NUCLEAR ANTIGEN"/>
    <property type="match status" value="1"/>
</dbReference>
<dbReference type="InterPro" id="IPR046938">
    <property type="entry name" value="DNA_clamp_sf"/>
</dbReference>
<proteinExistence type="evidence at transcript level"/>
<dbReference type="InterPro" id="IPR000730">
    <property type="entry name" value="Pr_cel_nuc_antig"/>
</dbReference>
<dbReference type="PeptideAtlas" id="B4DUA2"/>